<name>H8WVL8_CANO9</name>
<dbReference type="HOGENOM" id="CLU_1740274_0_0_1"/>
<dbReference type="RefSeq" id="XP_003865932.1">
    <property type="nucleotide sequence ID" value="XM_003865884.1"/>
</dbReference>
<dbReference type="EMBL" id="HE681719">
    <property type="protein sequence ID" value="CCG20491.1"/>
    <property type="molecule type" value="Genomic_DNA"/>
</dbReference>
<evidence type="ECO:0000313" key="1">
    <source>
        <dbReference type="EMBL" id="CCG20491.1"/>
    </source>
</evidence>
<dbReference type="InterPro" id="IPR024222">
    <property type="entry name" value="Ten1_fungal"/>
</dbReference>
<dbReference type="GO" id="GO:0043047">
    <property type="term" value="F:single-stranded telomeric DNA binding"/>
    <property type="evidence" value="ECO:0007669"/>
    <property type="project" value="InterPro"/>
</dbReference>
<proteinExistence type="predicted"/>
<sequence>MILVIFFPYEFNRNQHQINGYLHYKSRAMTHIVVSPSLLPELLPKASANSPKHIRLFCQILSYEPSRFMLTVGKVPMLSNVDNDPIDINVKELLATSTSSLSFEVGDVIEIDGCFNGRKVEPISICEMQWSDVTIEKLQVLDYMSDMKPL</sequence>
<dbReference type="KEGG" id="cot:CORT_0A01000"/>
<dbReference type="Gene3D" id="2.40.50.140">
    <property type="entry name" value="Nucleic acid-binding proteins"/>
    <property type="match status" value="1"/>
</dbReference>
<dbReference type="GO" id="GO:0016233">
    <property type="term" value="P:telomere capping"/>
    <property type="evidence" value="ECO:0007669"/>
    <property type="project" value="InterPro"/>
</dbReference>
<reference evidence="1 2" key="1">
    <citation type="journal article" date="2012" name="PLoS ONE">
        <title>Sequence and analysis of the genome of the pathogenic yeast Candida orthopsilosis.</title>
        <authorList>
            <person name="Riccombeni A."/>
            <person name="Vidanes G."/>
            <person name="Proux-Wera E."/>
            <person name="Wolfe K.H."/>
            <person name="Butler G."/>
        </authorList>
    </citation>
    <scope>NUCLEOTIDE SEQUENCE [LARGE SCALE GENOMIC DNA]</scope>
    <source>
        <strain evidence="1 2">Co 90-125</strain>
    </source>
</reference>
<evidence type="ECO:0000313" key="2">
    <source>
        <dbReference type="Proteomes" id="UP000005018"/>
    </source>
</evidence>
<gene>
    <name evidence="1" type="ORF">CORT_0A01000</name>
</gene>
<accession>H8WVL8</accession>
<dbReference type="AlphaFoldDB" id="H8WVL8"/>
<protein>
    <submittedName>
        <fullName evidence="1">Ten1 protein</fullName>
    </submittedName>
</protein>
<dbReference type="Proteomes" id="UP000005018">
    <property type="component" value="Chromosome 1"/>
</dbReference>
<dbReference type="InterPro" id="IPR012340">
    <property type="entry name" value="NA-bd_OB-fold"/>
</dbReference>
<dbReference type="Pfam" id="PF12658">
    <property type="entry name" value="Ten1"/>
    <property type="match status" value="1"/>
</dbReference>
<keyword evidence="2" id="KW-1185">Reference proteome</keyword>
<dbReference type="GeneID" id="14537105"/>
<organism evidence="1 2">
    <name type="scientific">Candida orthopsilosis (strain 90-125)</name>
    <name type="common">Yeast</name>
    <dbReference type="NCBI Taxonomy" id="1136231"/>
    <lineage>
        <taxon>Eukaryota</taxon>
        <taxon>Fungi</taxon>
        <taxon>Dikarya</taxon>
        <taxon>Ascomycota</taxon>
        <taxon>Saccharomycotina</taxon>
        <taxon>Pichiomycetes</taxon>
        <taxon>Debaryomycetaceae</taxon>
        <taxon>Candida/Lodderomyces clade</taxon>
        <taxon>Candida</taxon>
    </lineage>
</organism>
<dbReference type="OrthoDB" id="4022411at2759"/>
<dbReference type="GO" id="GO:1990879">
    <property type="term" value="C:CST complex"/>
    <property type="evidence" value="ECO:0007669"/>
    <property type="project" value="InterPro"/>
</dbReference>